<dbReference type="STRING" id="1218173.BALCAV_0201375"/>
<evidence type="ECO:0000313" key="3">
    <source>
        <dbReference type="Proteomes" id="UP000002754"/>
    </source>
</evidence>
<dbReference type="EMBL" id="ALPT02000003">
    <property type="protein sequence ID" value="KGA98933.1"/>
    <property type="molecule type" value="Genomic_DNA"/>
</dbReference>
<evidence type="ECO:0000313" key="2">
    <source>
        <dbReference type="EMBL" id="THG90330.1"/>
    </source>
</evidence>
<proteinExistence type="predicted"/>
<dbReference type="EMBL" id="JALP01000162">
    <property type="protein sequence ID" value="THG90330.1"/>
    <property type="molecule type" value="Genomic_DNA"/>
</dbReference>
<comment type="caution">
    <text evidence="1">The sequence shown here is derived from an EMBL/GenBank/DDBJ whole genome shotgun (WGS) entry which is preliminary data.</text>
</comment>
<organism evidence="1 3">
    <name type="scientific">Alkalihalobacillus alcalophilus ATCC 27647 = CGMCC 1.3604</name>
    <dbReference type="NCBI Taxonomy" id="1218173"/>
    <lineage>
        <taxon>Bacteria</taxon>
        <taxon>Bacillati</taxon>
        <taxon>Bacillota</taxon>
        <taxon>Bacilli</taxon>
        <taxon>Bacillales</taxon>
        <taxon>Bacillaceae</taxon>
        <taxon>Alkalihalobacillus</taxon>
    </lineage>
</organism>
<name>A0A094WS98_ALKAL</name>
<keyword evidence="3" id="KW-1185">Reference proteome</keyword>
<dbReference type="Proteomes" id="UP000297014">
    <property type="component" value="Unassembled WGS sequence"/>
</dbReference>
<reference evidence="2 4" key="2">
    <citation type="submission" date="2014-01" db="EMBL/GenBank/DDBJ databases">
        <title>Draft genome sequencing of Bacillus alcalophilus CGMCC 1.3604.</title>
        <authorList>
            <person name="Yang J."/>
            <person name="Diao L."/>
            <person name="Yang S."/>
        </authorList>
    </citation>
    <scope>NUCLEOTIDE SEQUENCE [LARGE SCALE GENOMIC DNA]</scope>
    <source>
        <strain evidence="2 4">CGMCC 1.3604</strain>
    </source>
</reference>
<dbReference type="Proteomes" id="UP000002754">
    <property type="component" value="Unassembled WGS sequence"/>
</dbReference>
<protein>
    <submittedName>
        <fullName evidence="1">Uncharacterized protein</fullName>
    </submittedName>
</protein>
<accession>A0A094WS98</accession>
<evidence type="ECO:0000313" key="1">
    <source>
        <dbReference type="EMBL" id="KGA98933.1"/>
    </source>
</evidence>
<reference evidence="1 3" key="1">
    <citation type="journal article" date="2014" name="Genome Announc.">
        <title>Draft Genome Sequence of Bacillus alcalophilus AV1934, a Classic Alkaliphile Isolated from Human Feces in 1934.</title>
        <authorList>
            <person name="Attie O."/>
            <person name="Jayaprakash A."/>
            <person name="Shah H."/>
            <person name="Paulsen I.T."/>
            <person name="Morino M."/>
            <person name="Takahashi Y."/>
            <person name="Narumi I."/>
            <person name="Sachidanandam R."/>
            <person name="Satoh K."/>
            <person name="Ito M."/>
            <person name="Krulwich T.A."/>
        </authorList>
    </citation>
    <scope>NUCLEOTIDE SEQUENCE [LARGE SCALE GENOMIC DNA]</scope>
    <source>
        <strain evidence="1 3">AV1934</strain>
    </source>
</reference>
<gene>
    <name evidence="2" type="ORF">AJ85_11420</name>
    <name evidence="1" type="ORF">BALCAV_0201375</name>
</gene>
<evidence type="ECO:0000313" key="4">
    <source>
        <dbReference type="Proteomes" id="UP000297014"/>
    </source>
</evidence>
<sequence>MDFGASFFLLGLYLWGMKEAVLPNLEFITKTLAVSGFYYELLIIRTEIGEIAEIHYQSSLNSTPRPSEIIYFFWLEAKLIGKRMYI</sequence>
<dbReference type="AlphaFoldDB" id="A0A094WS98"/>